<keyword evidence="3 6" id="KW-0812">Transmembrane</keyword>
<feature type="transmembrane region" description="Helical" evidence="6">
    <location>
        <begin position="7"/>
        <end position="26"/>
    </location>
</feature>
<feature type="transmembrane region" description="Helical" evidence="6">
    <location>
        <begin position="176"/>
        <end position="197"/>
    </location>
</feature>
<evidence type="ECO:0000256" key="6">
    <source>
        <dbReference type="SAM" id="Phobius"/>
    </source>
</evidence>
<dbReference type="PANTHER" id="PTHR34820">
    <property type="entry name" value="INNER MEMBRANE PROTEIN YEBZ"/>
    <property type="match status" value="1"/>
</dbReference>
<comment type="subcellular location">
    <subcellularLocation>
        <location evidence="1">Cell membrane</location>
        <topology evidence="1">Multi-pass membrane protein</topology>
    </subcellularLocation>
</comment>
<evidence type="ECO:0000256" key="4">
    <source>
        <dbReference type="ARBA" id="ARBA00022989"/>
    </source>
</evidence>
<evidence type="ECO:0000256" key="5">
    <source>
        <dbReference type="ARBA" id="ARBA00023136"/>
    </source>
</evidence>
<feature type="transmembrane region" description="Helical" evidence="6">
    <location>
        <begin position="217"/>
        <end position="238"/>
    </location>
</feature>
<feature type="transmembrane region" description="Helical" evidence="6">
    <location>
        <begin position="340"/>
        <end position="359"/>
    </location>
</feature>
<evidence type="ECO:0000256" key="2">
    <source>
        <dbReference type="ARBA" id="ARBA00022475"/>
    </source>
</evidence>
<dbReference type="Pfam" id="PF05425">
    <property type="entry name" value="CopD"/>
    <property type="match status" value="1"/>
</dbReference>
<evidence type="ECO:0000256" key="3">
    <source>
        <dbReference type="ARBA" id="ARBA00022692"/>
    </source>
</evidence>
<gene>
    <name evidence="8" type="ORF">J2S11_001433</name>
</gene>
<organism evidence="8 9">
    <name type="scientific">Caldalkalibacillus horti</name>
    <dbReference type="NCBI Taxonomy" id="77523"/>
    <lineage>
        <taxon>Bacteria</taxon>
        <taxon>Bacillati</taxon>
        <taxon>Bacillota</taxon>
        <taxon>Bacilli</taxon>
        <taxon>Bacillales</taxon>
        <taxon>Bacillaceae</taxon>
        <taxon>Caldalkalibacillus</taxon>
    </lineage>
</organism>
<dbReference type="InterPro" id="IPR008457">
    <property type="entry name" value="Cu-R_CopD_dom"/>
</dbReference>
<feature type="transmembrane region" description="Helical" evidence="6">
    <location>
        <begin position="259"/>
        <end position="276"/>
    </location>
</feature>
<keyword evidence="4 6" id="KW-1133">Transmembrane helix</keyword>
<dbReference type="EMBL" id="JAUSTY010000005">
    <property type="protein sequence ID" value="MDQ0165532.1"/>
    <property type="molecule type" value="Genomic_DNA"/>
</dbReference>
<sequence length="361" mass="40309">MVIISEGLLYVAFSVLFGTLIFHLIPDSRKPDILVPKIVLLLSVVGVVLLSFAPVLKIIINLARNYDLWLIIDSVLTSFDIGKAWIFTATLGTLLFLMFFFVDLKKQKPFIYLALFLVLLLAGAQGWASHAKTIAGWQGFFAHSGHFLFVCIWIGILFVAGWFAKNQQNWIKFLNWFSPVAMASVLMVGLTGFWMMGMSLEPQDYTTAWVLPYGQALLLKHILILPLLVFAFINGFIIRGKLKSSDEYSPIPWTRAESVIVLLIFTATAALGQQAQPHTISRTLDFIEPSILFQWFYSGAIESSIRVTPSFGLASIVLLALSVLLLLLTVILFKKSAKTWYTIGTSVLFVITTYLALMIGV</sequence>
<evidence type="ECO:0000256" key="1">
    <source>
        <dbReference type="ARBA" id="ARBA00004651"/>
    </source>
</evidence>
<protein>
    <submittedName>
        <fullName evidence="8">Copper resistance protein D</fullName>
    </submittedName>
</protein>
<keyword evidence="2" id="KW-1003">Cell membrane</keyword>
<comment type="caution">
    <text evidence="8">The sequence shown here is derived from an EMBL/GenBank/DDBJ whole genome shotgun (WGS) entry which is preliminary data.</text>
</comment>
<proteinExistence type="predicted"/>
<accession>A0ABT9VX10</accession>
<evidence type="ECO:0000313" key="8">
    <source>
        <dbReference type="EMBL" id="MDQ0165532.1"/>
    </source>
</evidence>
<dbReference type="RefSeq" id="WP_307392747.1">
    <property type="nucleotide sequence ID" value="NZ_BAAADK010000011.1"/>
</dbReference>
<feature type="transmembrane region" description="Helical" evidence="6">
    <location>
        <begin position="311"/>
        <end position="333"/>
    </location>
</feature>
<feature type="transmembrane region" description="Helical" evidence="6">
    <location>
        <begin position="140"/>
        <end position="164"/>
    </location>
</feature>
<evidence type="ECO:0000259" key="7">
    <source>
        <dbReference type="Pfam" id="PF05425"/>
    </source>
</evidence>
<feature type="transmembrane region" description="Helical" evidence="6">
    <location>
        <begin position="84"/>
        <end position="102"/>
    </location>
</feature>
<keyword evidence="5 6" id="KW-0472">Membrane</keyword>
<feature type="transmembrane region" description="Helical" evidence="6">
    <location>
        <begin position="38"/>
        <end position="60"/>
    </location>
</feature>
<feature type="transmembrane region" description="Helical" evidence="6">
    <location>
        <begin position="109"/>
        <end position="128"/>
    </location>
</feature>
<reference evidence="8 9" key="1">
    <citation type="submission" date="2023-07" db="EMBL/GenBank/DDBJ databases">
        <title>Genomic Encyclopedia of Type Strains, Phase IV (KMG-IV): sequencing the most valuable type-strain genomes for metagenomic binning, comparative biology and taxonomic classification.</title>
        <authorList>
            <person name="Goeker M."/>
        </authorList>
    </citation>
    <scope>NUCLEOTIDE SEQUENCE [LARGE SCALE GENOMIC DNA]</scope>
    <source>
        <strain evidence="8 9">DSM 12751</strain>
    </source>
</reference>
<feature type="domain" description="Copper resistance protein D" evidence="7">
    <location>
        <begin position="172"/>
        <end position="271"/>
    </location>
</feature>
<evidence type="ECO:0000313" key="9">
    <source>
        <dbReference type="Proteomes" id="UP001235840"/>
    </source>
</evidence>
<keyword evidence="9" id="KW-1185">Reference proteome</keyword>
<name>A0ABT9VX10_9BACI</name>
<dbReference type="PANTHER" id="PTHR34820:SF4">
    <property type="entry name" value="INNER MEMBRANE PROTEIN YEBZ"/>
    <property type="match status" value="1"/>
</dbReference>
<dbReference type="Proteomes" id="UP001235840">
    <property type="component" value="Unassembled WGS sequence"/>
</dbReference>
<dbReference type="InterPro" id="IPR032694">
    <property type="entry name" value="CopC/D"/>
</dbReference>